<proteinExistence type="predicted"/>
<dbReference type="AlphaFoldDB" id="G7P245"/>
<keyword evidence="1 2" id="KW-0175">Coiled coil</keyword>
<evidence type="ECO:0000256" key="2">
    <source>
        <dbReference type="SAM" id="Coils"/>
    </source>
</evidence>
<accession>G7P245</accession>
<feature type="coiled-coil region" evidence="2">
    <location>
        <begin position="254"/>
        <end position="281"/>
    </location>
</feature>
<dbReference type="Pfam" id="PF14915">
    <property type="entry name" value="CCDC144C"/>
    <property type="match status" value="1"/>
</dbReference>
<feature type="compositionally biased region" description="Basic and acidic residues" evidence="3">
    <location>
        <begin position="22"/>
        <end position="31"/>
    </location>
</feature>
<reference evidence="5" key="1">
    <citation type="journal article" date="2011" name="Nat. Biotechnol.">
        <title>Genome sequencing and comparison of two nonhuman primate animal models, the cynomolgus and Chinese rhesus macaques.</title>
        <authorList>
            <person name="Yan G."/>
            <person name="Zhang G."/>
            <person name="Fang X."/>
            <person name="Zhang Y."/>
            <person name="Li C."/>
            <person name="Ling F."/>
            <person name="Cooper D.N."/>
            <person name="Li Q."/>
            <person name="Li Y."/>
            <person name="van Gool A.J."/>
            <person name="Du H."/>
            <person name="Chen J."/>
            <person name="Chen R."/>
            <person name="Zhang P."/>
            <person name="Huang Z."/>
            <person name="Thompson J.R."/>
            <person name="Meng Y."/>
            <person name="Bai Y."/>
            <person name="Wang J."/>
            <person name="Zhuo M."/>
            <person name="Wang T."/>
            <person name="Huang Y."/>
            <person name="Wei L."/>
            <person name="Li J."/>
            <person name="Wang Z."/>
            <person name="Hu H."/>
            <person name="Yang P."/>
            <person name="Le L."/>
            <person name="Stenson P.D."/>
            <person name="Li B."/>
            <person name="Liu X."/>
            <person name="Ball E.V."/>
            <person name="An N."/>
            <person name="Huang Q."/>
            <person name="Zhang Y."/>
            <person name="Fan W."/>
            <person name="Zhang X."/>
            <person name="Li Y."/>
            <person name="Wang W."/>
            <person name="Katze M.G."/>
            <person name="Su B."/>
            <person name="Nielsen R."/>
            <person name="Yang H."/>
            <person name="Wang J."/>
            <person name="Wang X."/>
            <person name="Wang J."/>
        </authorList>
    </citation>
    <scope>NUCLEOTIDE SEQUENCE [LARGE SCALE GENOMIC DNA]</scope>
    <source>
        <strain evidence="5">CE-4</strain>
    </source>
</reference>
<evidence type="ECO:0000259" key="4">
    <source>
        <dbReference type="Pfam" id="PF14915"/>
    </source>
</evidence>
<evidence type="ECO:0000256" key="3">
    <source>
        <dbReference type="SAM" id="MobiDB-lite"/>
    </source>
</evidence>
<evidence type="ECO:0000313" key="5">
    <source>
        <dbReference type="EMBL" id="EHH51953.1"/>
    </source>
</evidence>
<dbReference type="InterPro" id="IPR050657">
    <property type="entry name" value="Ankyrin_repeat_domain"/>
</dbReference>
<sequence>MKKKQMLICCTKKRREEFERKEKPCKKEVEAKQLGPTVQSREMKPETLRSTPNQDFHNQEEMKDLMGENCILKTSIAVLRQEICTMKNDNLEKESKYRKDIKIVKDINAALEKSIKLNEEMIIKTAFQYQQELSDLKTENTRLNSKPLKEKESKERLQAEIESYQSRLSAAVSKHGESMKTERNLRLPLERTQDVSLQVKMSSDTSKVEDKNEFLTQQRSKRQIKFNTLKDKFHKTRDTLRKNSLSSETVQNYLSQTQQQIKEMKEMYQNAEAKVSKSTGKWNCVEERICQLQGENPWLEQQLDDVHQKDNHREIVINSQE</sequence>
<feature type="coiled-coil region" evidence="2">
    <location>
        <begin position="126"/>
        <end position="174"/>
    </location>
</feature>
<gene>
    <name evidence="5" type="ORF">EGM_12294</name>
</gene>
<dbReference type="InterPro" id="IPR039497">
    <property type="entry name" value="CC144C-like_CC_dom"/>
</dbReference>
<organism>
    <name type="scientific">Macaca fascicularis</name>
    <name type="common">Crab-eating macaque</name>
    <name type="synonym">Cynomolgus monkey</name>
    <dbReference type="NCBI Taxonomy" id="9541"/>
    <lineage>
        <taxon>Eukaryota</taxon>
        <taxon>Metazoa</taxon>
        <taxon>Chordata</taxon>
        <taxon>Craniata</taxon>
        <taxon>Vertebrata</taxon>
        <taxon>Euteleostomi</taxon>
        <taxon>Mammalia</taxon>
        <taxon>Eutheria</taxon>
        <taxon>Euarchontoglires</taxon>
        <taxon>Primates</taxon>
        <taxon>Haplorrhini</taxon>
        <taxon>Catarrhini</taxon>
        <taxon>Cercopithecidae</taxon>
        <taxon>Cercopithecinae</taxon>
        <taxon>Macaca</taxon>
    </lineage>
</organism>
<dbReference type="PANTHER" id="PTHR24147:SF1">
    <property type="entry name" value="ANKYRIN REPEAT DOMAIN-CONTAINING PROTEIN 20A1-RELATED"/>
    <property type="match status" value="1"/>
</dbReference>
<feature type="domain" description="CCDC144C-like coiled-coil" evidence="4">
    <location>
        <begin position="48"/>
        <end position="320"/>
    </location>
</feature>
<dbReference type="Proteomes" id="UP000009130">
    <property type="component" value="Chromosome 3"/>
</dbReference>
<evidence type="ECO:0000256" key="1">
    <source>
        <dbReference type="ARBA" id="ARBA00023054"/>
    </source>
</evidence>
<dbReference type="EMBL" id="CM001278">
    <property type="protein sequence ID" value="EHH51953.1"/>
    <property type="molecule type" value="Genomic_DNA"/>
</dbReference>
<feature type="region of interest" description="Disordered" evidence="3">
    <location>
        <begin position="22"/>
        <end position="54"/>
    </location>
</feature>
<protein>
    <recommendedName>
        <fullName evidence="4">CCDC144C-like coiled-coil domain-containing protein</fullName>
    </recommendedName>
</protein>
<dbReference type="PANTHER" id="PTHR24147">
    <property type="entry name" value="ANKYRIN REPEAT DOMAIN 36-RELATED"/>
    <property type="match status" value="1"/>
</dbReference>
<name>G7P245_MACFA</name>